<dbReference type="Proteomes" id="UP001239111">
    <property type="component" value="Chromosome 1"/>
</dbReference>
<protein>
    <submittedName>
        <fullName evidence="1">Uncharacterized protein</fullName>
    </submittedName>
</protein>
<proteinExistence type="predicted"/>
<organism evidence="1 2">
    <name type="scientific">Eretmocerus hayati</name>
    <dbReference type="NCBI Taxonomy" id="131215"/>
    <lineage>
        <taxon>Eukaryota</taxon>
        <taxon>Metazoa</taxon>
        <taxon>Ecdysozoa</taxon>
        <taxon>Arthropoda</taxon>
        <taxon>Hexapoda</taxon>
        <taxon>Insecta</taxon>
        <taxon>Pterygota</taxon>
        <taxon>Neoptera</taxon>
        <taxon>Endopterygota</taxon>
        <taxon>Hymenoptera</taxon>
        <taxon>Apocrita</taxon>
        <taxon>Proctotrupomorpha</taxon>
        <taxon>Chalcidoidea</taxon>
        <taxon>Aphelinidae</taxon>
        <taxon>Aphelininae</taxon>
        <taxon>Eretmocerus</taxon>
    </lineage>
</organism>
<comment type="caution">
    <text evidence="1">The sequence shown here is derived from an EMBL/GenBank/DDBJ whole genome shotgun (WGS) entry which is preliminary data.</text>
</comment>
<evidence type="ECO:0000313" key="1">
    <source>
        <dbReference type="EMBL" id="KAJ8681628.1"/>
    </source>
</evidence>
<gene>
    <name evidence="1" type="ORF">QAD02_017420</name>
</gene>
<reference evidence="1" key="1">
    <citation type="submission" date="2023-04" db="EMBL/GenBank/DDBJ databases">
        <title>A chromosome-level genome assembly of the parasitoid wasp Eretmocerus hayati.</title>
        <authorList>
            <person name="Zhong Y."/>
            <person name="Liu S."/>
            <person name="Liu Y."/>
        </authorList>
    </citation>
    <scope>NUCLEOTIDE SEQUENCE</scope>
    <source>
        <strain evidence="1">ZJU_SS_LIU_2023</strain>
    </source>
</reference>
<keyword evidence="2" id="KW-1185">Reference proteome</keyword>
<evidence type="ECO:0000313" key="2">
    <source>
        <dbReference type="Proteomes" id="UP001239111"/>
    </source>
</evidence>
<dbReference type="EMBL" id="CM056741">
    <property type="protein sequence ID" value="KAJ8681628.1"/>
    <property type="molecule type" value="Genomic_DNA"/>
</dbReference>
<sequence>MICRGARRHSSTSKTGHESCGSVVALGFTILVCEVRDRGPITAAAVAASPKRDPRKTHRELVSAHSSDLSFVILSGLAAVASPATVYRKSIWQSLAQLIKTTAPKSCGMLRNYYYYTPATTLPYFSSDKLAACLAFACVRYALAKAC</sequence>
<name>A0ACC2PEZ7_9HYME</name>
<accession>A0ACC2PEZ7</accession>